<evidence type="ECO:0000256" key="5">
    <source>
        <dbReference type="ARBA" id="ARBA00022840"/>
    </source>
</evidence>
<keyword evidence="5 8" id="KW-0067">ATP-binding</keyword>
<dbReference type="GO" id="GO:0005886">
    <property type="term" value="C:plasma membrane"/>
    <property type="evidence" value="ECO:0007669"/>
    <property type="project" value="UniProtKB-SubCell"/>
</dbReference>
<keyword evidence="6" id="KW-0472">Membrane</keyword>
<evidence type="ECO:0000256" key="3">
    <source>
        <dbReference type="ARBA" id="ARBA00022475"/>
    </source>
</evidence>
<dbReference type="PROSITE" id="PS00211">
    <property type="entry name" value="ABC_TRANSPORTER_1"/>
    <property type="match status" value="1"/>
</dbReference>
<dbReference type="EMBL" id="FOLL01000016">
    <property type="protein sequence ID" value="SFC60399.1"/>
    <property type="molecule type" value="Genomic_DNA"/>
</dbReference>
<evidence type="ECO:0000313" key="8">
    <source>
        <dbReference type="EMBL" id="SFC60399.1"/>
    </source>
</evidence>
<dbReference type="SMART" id="SM00382">
    <property type="entry name" value="AAA"/>
    <property type="match status" value="1"/>
</dbReference>
<protein>
    <submittedName>
        <fullName evidence="8">Putative ABC transport system ATP-binding protein</fullName>
    </submittedName>
</protein>
<dbReference type="InterPro" id="IPR027417">
    <property type="entry name" value="P-loop_NTPase"/>
</dbReference>
<dbReference type="InterPro" id="IPR050166">
    <property type="entry name" value="ABC_transporter_ATP-bind"/>
</dbReference>
<dbReference type="PANTHER" id="PTHR42788">
    <property type="entry name" value="TAURINE IMPORT ATP-BINDING PROTEIN-RELATED"/>
    <property type="match status" value="1"/>
</dbReference>
<dbReference type="PROSITE" id="PS50893">
    <property type="entry name" value="ABC_TRANSPORTER_2"/>
    <property type="match status" value="1"/>
</dbReference>
<sequence length="251" mass="27635">MLQLQHITKTFNAGKATAVVAVDDVSVQLEAGSYTVIIGANGSGKSTLLNLIAGNTYADKGRILLRGREIHRLPDYQRSAWIARVFQNPLMGTAASLSILDNFRMAALRQSPKWMRIGVDAAFSDAVRDRIATLGMGLEHKLLQPMGTLSGGQRQALTLLMTVMAGLDVLLLDEPTAALDPRSAREVMEIADRIICENGLMALLVTHNVHEALRYGTRLIQMEGGKIKRNYDRQAKSALNHAEVVSWFDYY</sequence>
<dbReference type="GO" id="GO:0016887">
    <property type="term" value="F:ATP hydrolysis activity"/>
    <property type="evidence" value="ECO:0007669"/>
    <property type="project" value="InterPro"/>
</dbReference>
<evidence type="ECO:0000259" key="7">
    <source>
        <dbReference type="PROSITE" id="PS50893"/>
    </source>
</evidence>
<evidence type="ECO:0000256" key="1">
    <source>
        <dbReference type="ARBA" id="ARBA00004202"/>
    </source>
</evidence>
<dbReference type="Gene3D" id="3.40.50.300">
    <property type="entry name" value="P-loop containing nucleotide triphosphate hydrolases"/>
    <property type="match status" value="1"/>
</dbReference>
<feature type="domain" description="ABC transporter" evidence="7">
    <location>
        <begin position="2"/>
        <end position="249"/>
    </location>
</feature>
<dbReference type="STRING" id="623281.SAMN05421747_1166"/>
<dbReference type="SUPFAM" id="SSF52540">
    <property type="entry name" value="P-loop containing nucleoside triphosphate hydrolases"/>
    <property type="match status" value="1"/>
</dbReference>
<keyword evidence="3" id="KW-1003">Cell membrane</keyword>
<name>A0A1I1KHZ3_9SPHI</name>
<dbReference type="AlphaFoldDB" id="A0A1I1KHZ3"/>
<keyword evidence="2" id="KW-0813">Transport</keyword>
<reference evidence="8 9" key="1">
    <citation type="submission" date="2016-10" db="EMBL/GenBank/DDBJ databases">
        <authorList>
            <person name="de Groot N.N."/>
        </authorList>
    </citation>
    <scope>NUCLEOTIDE SEQUENCE [LARGE SCALE GENOMIC DNA]</scope>
    <source>
        <strain evidence="8 9">DSM 22900</strain>
    </source>
</reference>
<organism evidence="8 9">
    <name type="scientific">Parapedobacter composti</name>
    <dbReference type="NCBI Taxonomy" id="623281"/>
    <lineage>
        <taxon>Bacteria</taxon>
        <taxon>Pseudomonadati</taxon>
        <taxon>Bacteroidota</taxon>
        <taxon>Sphingobacteriia</taxon>
        <taxon>Sphingobacteriales</taxon>
        <taxon>Sphingobacteriaceae</taxon>
        <taxon>Parapedobacter</taxon>
    </lineage>
</organism>
<dbReference type="OrthoDB" id="9782239at2"/>
<comment type="subcellular location">
    <subcellularLocation>
        <location evidence="1">Cell membrane</location>
        <topology evidence="1">Peripheral membrane protein</topology>
    </subcellularLocation>
</comment>
<evidence type="ECO:0000256" key="4">
    <source>
        <dbReference type="ARBA" id="ARBA00022741"/>
    </source>
</evidence>
<dbReference type="PANTHER" id="PTHR42788:SF7">
    <property type="entry name" value="NITRATE ABC TRANSPORTER ATP-BINDING PROTEIN"/>
    <property type="match status" value="1"/>
</dbReference>
<accession>A0A1I1KHZ3</accession>
<evidence type="ECO:0000313" key="9">
    <source>
        <dbReference type="Proteomes" id="UP000199577"/>
    </source>
</evidence>
<dbReference type="InterPro" id="IPR003439">
    <property type="entry name" value="ABC_transporter-like_ATP-bd"/>
</dbReference>
<dbReference type="Proteomes" id="UP000199577">
    <property type="component" value="Unassembled WGS sequence"/>
</dbReference>
<keyword evidence="4" id="KW-0547">Nucleotide-binding</keyword>
<keyword evidence="9" id="KW-1185">Reference proteome</keyword>
<dbReference type="Pfam" id="PF00005">
    <property type="entry name" value="ABC_tran"/>
    <property type="match status" value="1"/>
</dbReference>
<dbReference type="InterPro" id="IPR003593">
    <property type="entry name" value="AAA+_ATPase"/>
</dbReference>
<dbReference type="InterPro" id="IPR017871">
    <property type="entry name" value="ABC_transporter-like_CS"/>
</dbReference>
<evidence type="ECO:0000256" key="2">
    <source>
        <dbReference type="ARBA" id="ARBA00022448"/>
    </source>
</evidence>
<gene>
    <name evidence="8" type="ORF">SAMN05421747_1166</name>
</gene>
<dbReference type="RefSeq" id="WP_090974439.1">
    <property type="nucleotide sequence ID" value="NZ_FOLL01000016.1"/>
</dbReference>
<evidence type="ECO:0000256" key="6">
    <source>
        <dbReference type="ARBA" id="ARBA00023136"/>
    </source>
</evidence>
<dbReference type="GO" id="GO:0005524">
    <property type="term" value="F:ATP binding"/>
    <property type="evidence" value="ECO:0007669"/>
    <property type="project" value="UniProtKB-KW"/>
</dbReference>
<proteinExistence type="predicted"/>